<sequence>MASEYVNQSRFSVKSDVFSFGVIVLEIVSGQKIGSFWNGDNAEDLLSYAWRNWRQDTILNIIDPMLTTCSRNEMIRCIHIGLLCVQENANDRPTMGSVASMLNSHSLIHLVPSKPAYYSQYNSEI</sequence>
<dbReference type="Pfam" id="PF07714">
    <property type="entry name" value="PK_Tyr_Ser-Thr"/>
    <property type="match status" value="1"/>
</dbReference>
<feature type="domain" description="Protein kinase" evidence="1">
    <location>
        <begin position="1"/>
        <end position="108"/>
    </location>
</feature>
<dbReference type="SUPFAM" id="SSF56112">
    <property type="entry name" value="Protein kinase-like (PK-like)"/>
    <property type="match status" value="1"/>
</dbReference>
<keyword evidence="2" id="KW-0808">Transferase</keyword>
<dbReference type="Gene3D" id="1.10.510.10">
    <property type="entry name" value="Transferase(Phosphotransferase) domain 1"/>
    <property type="match status" value="1"/>
</dbReference>
<dbReference type="OMA" id="WRIWREG"/>
<accession>A0A2P6QAP4</accession>
<dbReference type="GO" id="GO:0004672">
    <property type="term" value="F:protein kinase activity"/>
    <property type="evidence" value="ECO:0007669"/>
    <property type="project" value="InterPro"/>
</dbReference>
<organism evidence="2 3">
    <name type="scientific">Rosa chinensis</name>
    <name type="common">China rose</name>
    <dbReference type="NCBI Taxonomy" id="74649"/>
    <lineage>
        <taxon>Eukaryota</taxon>
        <taxon>Viridiplantae</taxon>
        <taxon>Streptophyta</taxon>
        <taxon>Embryophyta</taxon>
        <taxon>Tracheophyta</taxon>
        <taxon>Spermatophyta</taxon>
        <taxon>Magnoliopsida</taxon>
        <taxon>eudicotyledons</taxon>
        <taxon>Gunneridae</taxon>
        <taxon>Pentapetalae</taxon>
        <taxon>rosids</taxon>
        <taxon>fabids</taxon>
        <taxon>Rosales</taxon>
        <taxon>Rosaceae</taxon>
        <taxon>Rosoideae</taxon>
        <taxon>Rosoideae incertae sedis</taxon>
        <taxon>Rosa</taxon>
    </lineage>
</organism>
<dbReference type="PROSITE" id="PS50011">
    <property type="entry name" value="PROTEIN_KINASE_DOM"/>
    <property type="match status" value="1"/>
</dbReference>
<dbReference type="GO" id="GO:0005524">
    <property type="term" value="F:ATP binding"/>
    <property type="evidence" value="ECO:0007669"/>
    <property type="project" value="InterPro"/>
</dbReference>
<dbReference type="InterPro" id="IPR000719">
    <property type="entry name" value="Prot_kinase_dom"/>
</dbReference>
<gene>
    <name evidence="2" type="ORF">RchiOBHm_Chr5g0033421</name>
</gene>
<dbReference type="STRING" id="74649.A0A2P6QAP4"/>
<dbReference type="InterPro" id="IPR011009">
    <property type="entry name" value="Kinase-like_dom_sf"/>
</dbReference>
<dbReference type="Proteomes" id="UP000238479">
    <property type="component" value="Chromosome 5"/>
</dbReference>
<dbReference type="PANTHER" id="PTHR27006:SF616">
    <property type="entry name" value="CYSTEINE-RICH RECEPTOR-LIKE PROTEIN KINASE 10"/>
    <property type="match status" value="1"/>
</dbReference>
<protein>
    <recommendedName>
        <fullName evidence="1">Protein kinase domain-containing protein</fullName>
    </recommendedName>
</protein>
<evidence type="ECO:0000313" key="3">
    <source>
        <dbReference type="Proteomes" id="UP000238479"/>
    </source>
</evidence>
<name>A0A2P6QAP4_ROSCH</name>
<evidence type="ECO:0000313" key="2">
    <source>
        <dbReference type="EMBL" id="PRQ31251.1"/>
    </source>
</evidence>
<comment type="caution">
    <text evidence="2">The sequence shown here is derived from an EMBL/GenBank/DDBJ whole genome shotgun (WGS) entry which is preliminary data.</text>
</comment>
<proteinExistence type="predicted"/>
<evidence type="ECO:0000259" key="1">
    <source>
        <dbReference type="PROSITE" id="PS50011"/>
    </source>
</evidence>
<dbReference type="PANTHER" id="PTHR27006">
    <property type="entry name" value="PROMASTIGOTE SURFACE ANTIGEN PROTEIN PSA"/>
    <property type="match status" value="1"/>
</dbReference>
<reference evidence="2 3" key="1">
    <citation type="journal article" date="2018" name="Nat. Genet.">
        <title>The Rosa genome provides new insights in the design of modern roses.</title>
        <authorList>
            <person name="Bendahmane M."/>
        </authorList>
    </citation>
    <scope>NUCLEOTIDE SEQUENCE [LARGE SCALE GENOMIC DNA]</scope>
    <source>
        <strain evidence="3">cv. Old Blush</strain>
    </source>
</reference>
<dbReference type="EMBL" id="PDCK01000043">
    <property type="protein sequence ID" value="PRQ31251.1"/>
    <property type="molecule type" value="Genomic_DNA"/>
</dbReference>
<dbReference type="Gramene" id="PRQ31251">
    <property type="protein sequence ID" value="PRQ31251"/>
    <property type="gene ID" value="RchiOBHm_Chr5g0033421"/>
</dbReference>
<dbReference type="InterPro" id="IPR001245">
    <property type="entry name" value="Ser-Thr/Tyr_kinase_cat_dom"/>
</dbReference>
<dbReference type="AlphaFoldDB" id="A0A2P6QAP4"/>
<keyword evidence="3" id="KW-1185">Reference proteome</keyword>